<evidence type="ECO:0000313" key="2">
    <source>
        <dbReference type="EMBL" id="SHJ55114.1"/>
    </source>
</evidence>
<sequence length="135" mass="15653">MLVLSILTFNESEYTKVSINPLNARELFLYFSKVLFKGMKLSNSFKGSLRTFTYFMASGTHSMLKGINYVELYGNEPSAIERVFAIYTNVIELDGNGIVINDEYAQKRATDYLHSYYDSTFIVQPQFEDWEIELH</sequence>
<dbReference type="EMBL" id="FQZX01000001">
    <property type="protein sequence ID" value="SHJ55114.1"/>
    <property type="molecule type" value="Genomic_DNA"/>
</dbReference>
<reference evidence="3" key="1">
    <citation type="submission" date="2016-11" db="EMBL/GenBank/DDBJ databases">
        <authorList>
            <person name="Varghese N."/>
            <person name="Submissions S."/>
        </authorList>
    </citation>
    <scope>NUCLEOTIDE SEQUENCE [LARGE SCALE GENOMIC DNA]</scope>
    <source>
        <strain evidence="3">DSM 16478</strain>
    </source>
</reference>
<accession>A0A1M6K858</accession>
<evidence type="ECO:0000313" key="3">
    <source>
        <dbReference type="Proteomes" id="UP000184314"/>
    </source>
</evidence>
<dbReference type="RefSeq" id="WP_211573845.1">
    <property type="nucleotide sequence ID" value="NZ_FQZX01000001.1"/>
</dbReference>
<dbReference type="STRING" id="228958.SAMN04488007_0689"/>
<evidence type="ECO:0000259" key="1">
    <source>
        <dbReference type="Pfam" id="PF24725"/>
    </source>
</evidence>
<dbReference type="Pfam" id="PF24725">
    <property type="entry name" value="DUF7677"/>
    <property type="match status" value="1"/>
</dbReference>
<gene>
    <name evidence="2" type="ORF">SAMN04488007_0689</name>
</gene>
<keyword evidence="3" id="KW-1185">Reference proteome</keyword>
<name>A0A1M6K858_9FLAO</name>
<organism evidence="2 3">
    <name type="scientific">Maribacter aquivivus</name>
    <dbReference type="NCBI Taxonomy" id="228958"/>
    <lineage>
        <taxon>Bacteria</taxon>
        <taxon>Pseudomonadati</taxon>
        <taxon>Bacteroidota</taxon>
        <taxon>Flavobacteriia</taxon>
        <taxon>Flavobacteriales</taxon>
        <taxon>Flavobacteriaceae</taxon>
        <taxon>Maribacter</taxon>
    </lineage>
</organism>
<dbReference type="AlphaFoldDB" id="A0A1M6K858"/>
<protein>
    <recommendedName>
        <fullName evidence="1">DUF7677 domain-containing protein</fullName>
    </recommendedName>
</protein>
<proteinExistence type="predicted"/>
<feature type="domain" description="DUF7677" evidence="1">
    <location>
        <begin position="40"/>
        <end position="135"/>
    </location>
</feature>
<dbReference type="InterPro" id="IPR056094">
    <property type="entry name" value="DUF7677"/>
</dbReference>
<dbReference type="Proteomes" id="UP000184314">
    <property type="component" value="Unassembled WGS sequence"/>
</dbReference>